<dbReference type="InterPro" id="IPR001466">
    <property type="entry name" value="Beta-lactam-related"/>
</dbReference>
<dbReference type="OrthoDB" id="912546at2"/>
<evidence type="ECO:0000313" key="3">
    <source>
        <dbReference type="Proteomes" id="UP000187941"/>
    </source>
</evidence>
<gene>
    <name evidence="2" type="ORF">AWR27_11680</name>
</gene>
<keyword evidence="2" id="KW-0378">Hydrolase</keyword>
<accession>A0A1P9WX10</accession>
<dbReference type="PROSITE" id="PS51257">
    <property type="entry name" value="PROKAR_LIPOPROTEIN"/>
    <property type="match status" value="1"/>
</dbReference>
<evidence type="ECO:0000313" key="2">
    <source>
        <dbReference type="EMBL" id="AQG79925.1"/>
    </source>
</evidence>
<dbReference type="Proteomes" id="UP000187941">
    <property type="component" value="Chromosome"/>
</dbReference>
<dbReference type="AlphaFoldDB" id="A0A1P9WX10"/>
<dbReference type="GO" id="GO:0016787">
    <property type="term" value="F:hydrolase activity"/>
    <property type="evidence" value="ECO:0007669"/>
    <property type="project" value="UniProtKB-KW"/>
</dbReference>
<keyword evidence="3" id="KW-1185">Reference proteome</keyword>
<reference evidence="2 3" key="1">
    <citation type="submission" date="2016-01" db="EMBL/GenBank/DDBJ databases">
        <authorList>
            <person name="Oliw E.H."/>
        </authorList>
    </citation>
    <scope>NUCLEOTIDE SEQUENCE [LARGE SCALE GENOMIC DNA]</scope>
    <source>
        <strain evidence="2 3">DY10</strain>
    </source>
</reference>
<dbReference type="PANTHER" id="PTHR46825:SF9">
    <property type="entry name" value="BETA-LACTAMASE-RELATED DOMAIN-CONTAINING PROTEIN"/>
    <property type="match status" value="1"/>
</dbReference>
<dbReference type="STRING" id="1178516.AWR27_11680"/>
<dbReference type="InterPro" id="IPR012338">
    <property type="entry name" value="Beta-lactam/transpept-like"/>
</dbReference>
<dbReference type="Pfam" id="PF00144">
    <property type="entry name" value="Beta-lactamase"/>
    <property type="match status" value="1"/>
</dbReference>
<dbReference type="KEGG" id="smon:AWR27_11680"/>
<dbReference type="PANTHER" id="PTHR46825">
    <property type="entry name" value="D-ALANYL-D-ALANINE-CARBOXYPEPTIDASE/ENDOPEPTIDASE AMPH"/>
    <property type="match status" value="1"/>
</dbReference>
<protein>
    <submittedName>
        <fullName evidence="2">Serine hydrolase</fullName>
    </submittedName>
</protein>
<feature type="domain" description="Beta-lactamase-related" evidence="1">
    <location>
        <begin position="156"/>
        <end position="468"/>
    </location>
</feature>
<dbReference type="SUPFAM" id="SSF56601">
    <property type="entry name" value="beta-lactamase/transpeptidase-like"/>
    <property type="match status" value="1"/>
</dbReference>
<organism evidence="2 3">
    <name type="scientific">Spirosoma montaniterrae</name>
    <dbReference type="NCBI Taxonomy" id="1178516"/>
    <lineage>
        <taxon>Bacteria</taxon>
        <taxon>Pseudomonadati</taxon>
        <taxon>Bacteroidota</taxon>
        <taxon>Cytophagia</taxon>
        <taxon>Cytophagales</taxon>
        <taxon>Cytophagaceae</taxon>
        <taxon>Spirosoma</taxon>
    </lineage>
</organism>
<sequence>MNLARFTTYLALLSVCLLLIYSCKREQDEPAPPVIITFGPSAIGEPRSTTTAFVSSTLTSAPTGQALTVGYVWSKMNAQPTLTDNKTTQTLSLTALPASLTTTLTGLDNGATYYARAYVTVGSNTTYGPVVSFQMNITLARLFAQALTDSLQNKDIGYGFTIFQGNTLAASGTGGFQSRTTDPEGQRPYTIDSKMHMASMSKTLTAMAFVQLMAQKGIRSTDRIAAYLPPSWPKGPNVDQITFRELLTHRSGIIGLGNNCVNGAFSENIYTGLKQLIAKGVTAANRGQYCYQNANVGLFRVLIPALTGYTFTGTDATDDQQTQQRYVAYIQQNVLEKVGLTNIVPTFPSGNITYGYSYPHTGAAGWNPGNFSSTVGAYGWYMTPREAGTLYATVLSSPDQSVLSTAFKDSLLLNNMGCFRISSNLGNFAYHDGWWYFNNIVPYYGFRTIWMKLPDNMTVVLFTNALHRQTGRFPSNDGTDITTFVARAYSRARQANGGRLPAVTFTLEHPEPH</sequence>
<name>A0A1P9WX10_9BACT</name>
<dbReference type="InterPro" id="IPR050491">
    <property type="entry name" value="AmpC-like"/>
</dbReference>
<proteinExistence type="predicted"/>
<dbReference type="Gene3D" id="3.40.710.10">
    <property type="entry name" value="DD-peptidase/beta-lactamase superfamily"/>
    <property type="match status" value="1"/>
</dbReference>
<evidence type="ECO:0000259" key="1">
    <source>
        <dbReference type="Pfam" id="PF00144"/>
    </source>
</evidence>
<dbReference type="EMBL" id="CP014263">
    <property type="protein sequence ID" value="AQG79925.1"/>
    <property type="molecule type" value="Genomic_DNA"/>
</dbReference>
<dbReference type="RefSeq" id="WP_077131356.1">
    <property type="nucleotide sequence ID" value="NZ_CP014263.1"/>
</dbReference>